<evidence type="ECO:0000256" key="3">
    <source>
        <dbReference type="ARBA" id="ARBA00022448"/>
    </source>
</evidence>
<organism evidence="12 13">
    <name type="scientific">Monoraphidium neglectum</name>
    <dbReference type="NCBI Taxonomy" id="145388"/>
    <lineage>
        <taxon>Eukaryota</taxon>
        <taxon>Viridiplantae</taxon>
        <taxon>Chlorophyta</taxon>
        <taxon>core chlorophytes</taxon>
        <taxon>Chlorophyceae</taxon>
        <taxon>CS clade</taxon>
        <taxon>Sphaeropleales</taxon>
        <taxon>Selenastraceae</taxon>
        <taxon>Monoraphidium</taxon>
    </lineage>
</organism>
<comment type="similarity">
    <text evidence="2 9">Belongs to the mitochondrial carrier (TC 2.A.29) family.</text>
</comment>
<dbReference type="GeneID" id="25740800"/>
<accession>A0A0D2KXP5</accession>
<dbReference type="FunFam" id="1.50.40.10:FF:000149">
    <property type="entry name" value="Mitochondrial Carrier (MC) Family"/>
    <property type="match status" value="1"/>
</dbReference>
<dbReference type="EMBL" id="KK101670">
    <property type="protein sequence ID" value="KIZ00039.1"/>
    <property type="molecule type" value="Genomic_DNA"/>
</dbReference>
<keyword evidence="6 11" id="KW-1133">Transmembrane helix</keyword>
<evidence type="ECO:0000256" key="10">
    <source>
        <dbReference type="SAM" id="MobiDB-lite"/>
    </source>
</evidence>
<feature type="compositionally biased region" description="Low complexity" evidence="10">
    <location>
        <begin position="322"/>
        <end position="334"/>
    </location>
</feature>
<protein>
    <submittedName>
        <fullName evidence="12">Putative carrier protein PET8</fullName>
    </submittedName>
</protein>
<evidence type="ECO:0000256" key="4">
    <source>
        <dbReference type="ARBA" id="ARBA00022692"/>
    </source>
</evidence>
<evidence type="ECO:0000256" key="8">
    <source>
        <dbReference type="PROSITE-ProRule" id="PRU00282"/>
    </source>
</evidence>
<dbReference type="InterPro" id="IPR023395">
    <property type="entry name" value="MCP_dom_sf"/>
</dbReference>
<dbReference type="Proteomes" id="UP000054498">
    <property type="component" value="Unassembled WGS sequence"/>
</dbReference>
<keyword evidence="5" id="KW-0677">Repeat</keyword>
<dbReference type="PANTHER" id="PTHR45667">
    <property type="entry name" value="S-ADENOSYLMETHIONINE MITOCHONDRIAL CARRIER PROTEIN"/>
    <property type="match status" value="1"/>
</dbReference>
<sequence>MKVRMQTGNLTGRAGAASAAKGVQLSLNGAAREVASLYRGVLSAATGAGVIIGAYFAFYSTTKRFLRQRTSLGEGQMAFVSGGVAAVGSGVVKVPIAVCIRSVQAGVYPNVVAAARSITGAAGFSGLFTGFLPTIMEDVPDMAVKFAVYETLRCVHARVSDGRQPSTLEDLLMGGSAGAAAAAATTPLDVVKTRMMCSASTRPTFAAAVRGVAAEGQGARAFFRGVGPRALSNGLNSAVFFCFFEAIRRVLLQRQAEAAAAAAAAAGGAAAGAGKQLRGASRRRGAEPVVQQQQQQQQQQLAQLQADLAEQGGARRQRLARSKQQQQQQRSQVGWGAGGSGVAGGGAAACLSLALPVGRSVRWW</sequence>
<dbReference type="RefSeq" id="XP_013899058.1">
    <property type="nucleotide sequence ID" value="XM_014043604.1"/>
</dbReference>
<keyword evidence="7 8" id="KW-0472">Membrane</keyword>
<evidence type="ECO:0000256" key="1">
    <source>
        <dbReference type="ARBA" id="ARBA00004141"/>
    </source>
</evidence>
<feature type="region of interest" description="Disordered" evidence="10">
    <location>
        <begin position="275"/>
        <end position="295"/>
    </location>
</feature>
<dbReference type="OrthoDB" id="415315at2759"/>
<gene>
    <name evidence="12" type="ORF">MNEG_7924</name>
</gene>
<proteinExistence type="inferred from homology"/>
<evidence type="ECO:0000256" key="2">
    <source>
        <dbReference type="ARBA" id="ARBA00006375"/>
    </source>
</evidence>
<evidence type="ECO:0000256" key="5">
    <source>
        <dbReference type="ARBA" id="ARBA00022737"/>
    </source>
</evidence>
<reference evidence="12 13" key="1">
    <citation type="journal article" date="2013" name="BMC Genomics">
        <title>Reconstruction of the lipid metabolism for the microalga Monoraphidium neglectum from its genome sequence reveals characteristics suitable for biofuel production.</title>
        <authorList>
            <person name="Bogen C."/>
            <person name="Al-Dilaimi A."/>
            <person name="Albersmeier A."/>
            <person name="Wichmann J."/>
            <person name="Grundmann M."/>
            <person name="Rupp O."/>
            <person name="Lauersen K.J."/>
            <person name="Blifernez-Klassen O."/>
            <person name="Kalinowski J."/>
            <person name="Goesmann A."/>
            <person name="Mussgnug J.H."/>
            <person name="Kruse O."/>
        </authorList>
    </citation>
    <scope>NUCLEOTIDE SEQUENCE [LARGE SCALE GENOMIC DNA]</scope>
    <source>
        <strain evidence="12 13">SAG 48.87</strain>
    </source>
</reference>
<evidence type="ECO:0000256" key="11">
    <source>
        <dbReference type="SAM" id="Phobius"/>
    </source>
</evidence>
<dbReference type="AlphaFoldDB" id="A0A0D2KXP5"/>
<feature type="repeat" description="Solcar" evidence="8">
    <location>
        <begin position="165"/>
        <end position="250"/>
    </location>
</feature>
<evidence type="ECO:0000313" key="12">
    <source>
        <dbReference type="EMBL" id="KIZ00039.1"/>
    </source>
</evidence>
<keyword evidence="13" id="KW-1185">Reference proteome</keyword>
<feature type="transmembrane region" description="Helical" evidence="11">
    <location>
        <begin position="37"/>
        <end position="59"/>
    </location>
</feature>
<comment type="subcellular location">
    <subcellularLocation>
        <location evidence="1">Membrane</location>
        <topology evidence="1">Multi-pass membrane protein</topology>
    </subcellularLocation>
</comment>
<dbReference type="Pfam" id="PF00153">
    <property type="entry name" value="Mito_carr"/>
    <property type="match status" value="2"/>
</dbReference>
<dbReference type="GO" id="GO:0016020">
    <property type="term" value="C:membrane"/>
    <property type="evidence" value="ECO:0007669"/>
    <property type="project" value="UniProtKB-SubCell"/>
</dbReference>
<feature type="region of interest" description="Disordered" evidence="10">
    <location>
        <begin position="313"/>
        <end position="338"/>
    </location>
</feature>
<evidence type="ECO:0000256" key="9">
    <source>
        <dbReference type="RuleBase" id="RU000488"/>
    </source>
</evidence>
<dbReference type="SUPFAM" id="SSF103506">
    <property type="entry name" value="Mitochondrial carrier"/>
    <property type="match status" value="1"/>
</dbReference>
<evidence type="ECO:0000256" key="7">
    <source>
        <dbReference type="ARBA" id="ARBA00023136"/>
    </source>
</evidence>
<feature type="repeat" description="Solcar" evidence="8">
    <location>
        <begin position="73"/>
        <end position="155"/>
    </location>
</feature>
<dbReference type="PROSITE" id="PS50920">
    <property type="entry name" value="SOLCAR"/>
    <property type="match status" value="2"/>
</dbReference>
<name>A0A0D2KXP5_9CHLO</name>
<dbReference type="KEGG" id="mng:MNEG_7924"/>
<evidence type="ECO:0000313" key="13">
    <source>
        <dbReference type="Proteomes" id="UP000054498"/>
    </source>
</evidence>
<evidence type="ECO:0000256" key="6">
    <source>
        <dbReference type="ARBA" id="ARBA00022989"/>
    </source>
</evidence>
<keyword evidence="3 9" id="KW-0813">Transport</keyword>
<dbReference type="InterPro" id="IPR018108">
    <property type="entry name" value="MCP_transmembrane"/>
</dbReference>
<dbReference type="Gene3D" id="1.50.40.10">
    <property type="entry name" value="Mitochondrial carrier domain"/>
    <property type="match status" value="2"/>
</dbReference>
<keyword evidence="4 8" id="KW-0812">Transmembrane</keyword>